<reference evidence="9" key="1">
    <citation type="submission" date="2021-09" db="EMBL/GenBank/DDBJ databases">
        <authorList>
            <consortium name="AG Swart"/>
            <person name="Singh M."/>
            <person name="Singh A."/>
            <person name="Seah K."/>
            <person name="Emmerich C."/>
        </authorList>
    </citation>
    <scope>NUCLEOTIDE SEQUENCE</scope>
    <source>
        <strain evidence="9">ATCC30299</strain>
    </source>
</reference>
<dbReference type="GO" id="GO:0016192">
    <property type="term" value="P:vesicle-mediated transport"/>
    <property type="evidence" value="ECO:0007669"/>
    <property type="project" value="UniProtKB-KW"/>
</dbReference>
<organism evidence="9 10">
    <name type="scientific">Blepharisma stoltei</name>
    <dbReference type="NCBI Taxonomy" id="1481888"/>
    <lineage>
        <taxon>Eukaryota</taxon>
        <taxon>Sar</taxon>
        <taxon>Alveolata</taxon>
        <taxon>Ciliophora</taxon>
        <taxon>Postciliodesmatophora</taxon>
        <taxon>Heterotrichea</taxon>
        <taxon>Heterotrichida</taxon>
        <taxon>Blepharismidae</taxon>
        <taxon>Blepharisma</taxon>
    </lineage>
</organism>
<evidence type="ECO:0000256" key="2">
    <source>
        <dbReference type="ARBA" id="ARBA00010050"/>
    </source>
</evidence>
<comment type="similarity">
    <text evidence="2">Belongs to the SNAP family.</text>
</comment>
<dbReference type="GO" id="GO:0005483">
    <property type="term" value="F:soluble NSF attachment protein activity"/>
    <property type="evidence" value="ECO:0007669"/>
    <property type="project" value="TreeGrafter"/>
</dbReference>
<dbReference type="GO" id="GO:0005774">
    <property type="term" value="C:vacuolar membrane"/>
    <property type="evidence" value="ECO:0007669"/>
    <property type="project" value="TreeGrafter"/>
</dbReference>
<dbReference type="GO" id="GO:0019905">
    <property type="term" value="F:syntaxin binding"/>
    <property type="evidence" value="ECO:0007669"/>
    <property type="project" value="TreeGrafter"/>
</dbReference>
<dbReference type="GO" id="GO:0031201">
    <property type="term" value="C:SNARE complex"/>
    <property type="evidence" value="ECO:0007669"/>
    <property type="project" value="TreeGrafter"/>
</dbReference>
<evidence type="ECO:0000313" key="10">
    <source>
        <dbReference type="Proteomes" id="UP001162131"/>
    </source>
</evidence>
<evidence type="ECO:0000256" key="8">
    <source>
        <dbReference type="ARBA" id="ARBA00042485"/>
    </source>
</evidence>
<evidence type="ECO:0000256" key="7">
    <source>
        <dbReference type="ARBA" id="ARBA00040047"/>
    </source>
</evidence>
<keyword evidence="4" id="KW-0931">ER-Golgi transport</keyword>
<evidence type="ECO:0000256" key="6">
    <source>
        <dbReference type="ARBA" id="ARBA00023136"/>
    </source>
</evidence>
<dbReference type="Proteomes" id="UP001162131">
    <property type="component" value="Unassembled WGS sequence"/>
</dbReference>
<dbReference type="Gene3D" id="1.25.40.10">
    <property type="entry name" value="Tetratricopeptide repeat domain"/>
    <property type="match status" value="1"/>
</dbReference>
<name>A0AAU9JTF0_9CILI</name>
<dbReference type="EMBL" id="CAJZBQ010000051">
    <property type="protein sequence ID" value="CAG9330528.1"/>
    <property type="molecule type" value="Genomic_DNA"/>
</dbReference>
<keyword evidence="3" id="KW-0813">Transport</keyword>
<dbReference type="Pfam" id="PF14938">
    <property type="entry name" value="SNAP"/>
    <property type="match status" value="1"/>
</dbReference>
<evidence type="ECO:0000256" key="4">
    <source>
        <dbReference type="ARBA" id="ARBA00022892"/>
    </source>
</evidence>
<dbReference type="PANTHER" id="PTHR13768:SF2">
    <property type="entry name" value="GAMMA-SOLUBLE NSF ATTACHMENT PROTEIN"/>
    <property type="match status" value="1"/>
</dbReference>
<evidence type="ECO:0000256" key="1">
    <source>
        <dbReference type="ARBA" id="ARBA00004170"/>
    </source>
</evidence>
<dbReference type="AlphaFoldDB" id="A0AAU9JTF0"/>
<evidence type="ECO:0000256" key="3">
    <source>
        <dbReference type="ARBA" id="ARBA00022448"/>
    </source>
</evidence>
<dbReference type="SUPFAM" id="SSF48452">
    <property type="entry name" value="TPR-like"/>
    <property type="match status" value="1"/>
</dbReference>
<dbReference type="GO" id="GO:0006886">
    <property type="term" value="P:intracellular protein transport"/>
    <property type="evidence" value="ECO:0007669"/>
    <property type="project" value="InterPro"/>
</dbReference>
<dbReference type="InterPro" id="IPR000744">
    <property type="entry name" value="NSF_attach"/>
</dbReference>
<dbReference type="PANTHER" id="PTHR13768">
    <property type="entry name" value="SOLUBLE NSF ATTACHMENT PROTEIN SNAP"/>
    <property type="match status" value="1"/>
</dbReference>
<evidence type="ECO:0000313" key="9">
    <source>
        <dbReference type="EMBL" id="CAG9330528.1"/>
    </source>
</evidence>
<sequence length="287" mass="32765">MDPEKEFKKGQKAMSTGVFKWKSDLPQAAIHFENAAKAYETMRNYFGAVQAYEKLAQANEKMNDMWAAGRVYESLSILQLRNDHVKEAVENTEKAAELFRINGNSEKSLRMYIFMGTEALNKGLIELACRMFALALNLVNDDQLQMFARDVITPYVGLLIENRKYADAMIVYEKELKFAQNLNRDHYMNKAAFCIVALTLLNNPSLCEGKFREMCSAVQPFIMSMEYQAITELLDAYEAGNQEDYDKAARKAVWNNVEVQLTRGIRNIKVPVGGQVVVDEEKDLDFT</sequence>
<comment type="caution">
    <text evidence="9">The sequence shown here is derived from an EMBL/GenBank/DDBJ whole genome shotgun (WGS) entry which is preliminary data.</text>
</comment>
<keyword evidence="5" id="KW-0653">Protein transport</keyword>
<proteinExistence type="inferred from homology"/>
<accession>A0AAU9JTF0</accession>
<comment type="subcellular location">
    <subcellularLocation>
        <location evidence="1">Membrane</location>
        <topology evidence="1">Peripheral membrane protein</topology>
    </subcellularLocation>
</comment>
<evidence type="ECO:0000256" key="5">
    <source>
        <dbReference type="ARBA" id="ARBA00022927"/>
    </source>
</evidence>
<dbReference type="InterPro" id="IPR011990">
    <property type="entry name" value="TPR-like_helical_dom_sf"/>
</dbReference>
<keyword evidence="6" id="KW-0472">Membrane</keyword>
<protein>
    <recommendedName>
        <fullName evidence="7">Gamma-soluble NSF attachment protein</fullName>
    </recommendedName>
    <alternativeName>
        <fullName evidence="8">N-ethylmaleimide-sensitive factor attachment protein gamma</fullName>
    </alternativeName>
</protein>
<gene>
    <name evidence="9" type="ORF">BSTOLATCC_MIC51111</name>
</gene>
<keyword evidence="10" id="KW-1185">Reference proteome</keyword>